<evidence type="ECO:0000313" key="1">
    <source>
        <dbReference type="EMBL" id="SDQ90698.1"/>
    </source>
</evidence>
<evidence type="ECO:0000313" key="2">
    <source>
        <dbReference type="Proteomes" id="UP000183471"/>
    </source>
</evidence>
<dbReference type="EMBL" id="FNKY01000001">
    <property type="protein sequence ID" value="SDQ90698.1"/>
    <property type="molecule type" value="Genomic_DNA"/>
</dbReference>
<sequence length="53" mass="5706">MHFLSGFSHLVVIIDKLRRLPVASSGAYVAIKIVVDGWQPHVATCGLGRASCQ</sequence>
<keyword evidence="2" id="KW-1185">Reference proteome</keyword>
<protein>
    <recommendedName>
        <fullName evidence="3">Transposase</fullName>
    </recommendedName>
</protein>
<organism evidence="1 2">
    <name type="scientific">Nitrosospira multiformis</name>
    <dbReference type="NCBI Taxonomy" id="1231"/>
    <lineage>
        <taxon>Bacteria</taxon>
        <taxon>Pseudomonadati</taxon>
        <taxon>Pseudomonadota</taxon>
        <taxon>Betaproteobacteria</taxon>
        <taxon>Nitrosomonadales</taxon>
        <taxon>Nitrosomonadaceae</taxon>
        <taxon>Nitrosospira</taxon>
    </lineage>
</organism>
<name>A0ABY0TIX9_9PROT</name>
<proteinExistence type="predicted"/>
<comment type="caution">
    <text evidence="1">The sequence shown here is derived from an EMBL/GenBank/DDBJ whole genome shotgun (WGS) entry which is preliminary data.</text>
</comment>
<dbReference type="Proteomes" id="UP000183471">
    <property type="component" value="Unassembled WGS sequence"/>
</dbReference>
<reference evidence="1 2" key="1">
    <citation type="submission" date="2016-10" db="EMBL/GenBank/DDBJ databases">
        <authorList>
            <person name="Varghese N."/>
            <person name="Submissions S."/>
        </authorList>
    </citation>
    <scope>NUCLEOTIDE SEQUENCE [LARGE SCALE GENOMIC DNA]</scope>
    <source>
        <strain evidence="1 2">Nl1</strain>
    </source>
</reference>
<evidence type="ECO:0008006" key="3">
    <source>
        <dbReference type="Google" id="ProtNLM"/>
    </source>
</evidence>
<accession>A0ABY0TIX9</accession>
<gene>
    <name evidence="1" type="ORF">SAMN05216402_2771</name>
</gene>